<gene>
    <name evidence="1" type="ORF">EZS27_032570</name>
</gene>
<protein>
    <recommendedName>
        <fullName evidence="2">DUF3256 family protein</fullName>
    </recommendedName>
</protein>
<evidence type="ECO:0000313" key="1">
    <source>
        <dbReference type="EMBL" id="KAA6317243.1"/>
    </source>
</evidence>
<name>A0A5J4Q9K4_9ZZZZ</name>
<accession>A0A5J4Q9K4</accession>
<organism evidence="1">
    <name type="scientific">termite gut metagenome</name>
    <dbReference type="NCBI Taxonomy" id="433724"/>
    <lineage>
        <taxon>unclassified sequences</taxon>
        <taxon>metagenomes</taxon>
        <taxon>organismal metagenomes</taxon>
    </lineage>
</organism>
<sequence>MKKCLLLLVILSFASFFLSAQEAKKLFLTMPDSFTPLLTPINRADFIDFLENKMQAQVKNKFEKKSEMTDLTPDYIRIQMTPQSTWQMKLLAANDTTKVICAISTACAPVCDSYIRFYTTDWKELPTKEYLPKRPKPDEFFQMPSDSISLDEYDKIRMKTDISLIKADLSKTGNTLSFTFTTLDYIEKEELETLKSYLREVVTYEWKERKFQPVSLAIE</sequence>
<reference evidence="1" key="1">
    <citation type="submission" date="2019-03" db="EMBL/GenBank/DDBJ databases">
        <title>Single cell metagenomics reveals metabolic interactions within the superorganism composed of flagellate Streblomastix strix and complex community of Bacteroidetes bacteria on its surface.</title>
        <authorList>
            <person name="Treitli S.C."/>
            <person name="Kolisko M."/>
            <person name="Husnik F."/>
            <person name="Keeling P."/>
            <person name="Hampl V."/>
        </authorList>
    </citation>
    <scope>NUCLEOTIDE SEQUENCE</scope>
    <source>
        <strain evidence="1">STM</strain>
    </source>
</reference>
<dbReference type="EMBL" id="SNRY01004588">
    <property type="protein sequence ID" value="KAA6317243.1"/>
    <property type="molecule type" value="Genomic_DNA"/>
</dbReference>
<dbReference type="SUPFAM" id="SSF160925">
    <property type="entry name" value="PG1388-like"/>
    <property type="match status" value="1"/>
</dbReference>
<dbReference type="AlphaFoldDB" id="A0A5J4Q9K4"/>
<dbReference type="InterPro" id="IPR021670">
    <property type="entry name" value="DUF3256"/>
</dbReference>
<comment type="caution">
    <text evidence="1">The sequence shown here is derived from an EMBL/GenBank/DDBJ whole genome shotgun (WGS) entry which is preliminary data.</text>
</comment>
<evidence type="ECO:0008006" key="2">
    <source>
        <dbReference type="Google" id="ProtNLM"/>
    </source>
</evidence>
<dbReference type="Pfam" id="PF11644">
    <property type="entry name" value="DUF3256"/>
    <property type="match status" value="1"/>
</dbReference>
<proteinExistence type="predicted"/>